<dbReference type="Proteomes" id="UP000317257">
    <property type="component" value="Unassembled WGS sequence"/>
</dbReference>
<accession>A0A5C6GML0</accession>
<dbReference type="InterPro" id="IPR001031">
    <property type="entry name" value="Thioesterase"/>
</dbReference>
<dbReference type="AlphaFoldDB" id="A0A5C6GML0"/>
<evidence type="ECO:0000259" key="1">
    <source>
        <dbReference type="Pfam" id="PF00975"/>
    </source>
</evidence>
<protein>
    <recommendedName>
        <fullName evidence="1">Thioesterase domain-containing protein</fullName>
    </recommendedName>
</protein>
<proteinExistence type="predicted"/>
<evidence type="ECO:0000313" key="3">
    <source>
        <dbReference type="Proteomes" id="UP000317257"/>
    </source>
</evidence>
<feature type="domain" description="Thioesterase" evidence="1">
    <location>
        <begin position="100"/>
        <end position="256"/>
    </location>
</feature>
<reference evidence="3" key="1">
    <citation type="submission" date="2018-12" db="EMBL/GenBank/DDBJ databases">
        <title>The complete genome of Metarhizium rileyi, a key fungal pathogen of Lepidoptera.</title>
        <authorList>
            <person name="Binneck E."/>
            <person name="Lastra C.C.L."/>
            <person name="Sosa-Gomez D.R."/>
        </authorList>
    </citation>
    <scope>NUCLEOTIDE SEQUENCE [LARGE SCALE GENOMIC DNA]</scope>
    <source>
        <strain evidence="3">Cep018-CH2</strain>
    </source>
</reference>
<dbReference type="EMBL" id="SBHS01000003">
    <property type="protein sequence ID" value="TWU77631.1"/>
    <property type="molecule type" value="Genomic_DNA"/>
</dbReference>
<evidence type="ECO:0000313" key="2">
    <source>
        <dbReference type="EMBL" id="TWU77631.1"/>
    </source>
</evidence>
<dbReference type="SUPFAM" id="SSF53474">
    <property type="entry name" value="alpha/beta-Hydrolases"/>
    <property type="match status" value="1"/>
</dbReference>
<dbReference type="InterPro" id="IPR029058">
    <property type="entry name" value="AB_hydrolase_fold"/>
</dbReference>
<organism evidence="2 3">
    <name type="scientific">Metarhizium rileyi (strain RCEF 4871)</name>
    <name type="common">Nomuraea rileyi</name>
    <dbReference type="NCBI Taxonomy" id="1649241"/>
    <lineage>
        <taxon>Eukaryota</taxon>
        <taxon>Fungi</taxon>
        <taxon>Dikarya</taxon>
        <taxon>Ascomycota</taxon>
        <taxon>Pezizomycotina</taxon>
        <taxon>Sordariomycetes</taxon>
        <taxon>Hypocreomycetidae</taxon>
        <taxon>Hypocreales</taxon>
        <taxon>Clavicipitaceae</taxon>
        <taxon>Metarhizium</taxon>
    </lineage>
</organism>
<sequence length="280" mass="31887">MQLEHGAELVQRERQPYRHGKLATPIFLIHDGGGTTFAYHCMNSINRFVYGIGNPYFTCPESFEGDLADLGELYVSWIQTAVSTPDFPIRRANDGRIQIYLGGWSLGGMLSLEVANRLDDDDHIKVIGLLMVDTVYPGGLGWTAEADLSNEIPETGLTKNQVLSRKCMAHARRMVRKWKMPVWDGDAADTRPKCVLLRAKQYQPTAADSTWFHELDVYREDETFGWGKYDKDMFTQVFPVDGHHFDLFSLERVGETTKVMKRALETLDAAQEVVVNEYDW</sequence>
<comment type="caution">
    <text evidence="2">The sequence shown here is derived from an EMBL/GenBank/DDBJ whole genome shotgun (WGS) entry which is preliminary data.</text>
</comment>
<name>A0A5C6GML0_METRR</name>
<gene>
    <name evidence="2" type="ORF">ED733_008019</name>
</gene>
<dbReference type="Gene3D" id="3.40.50.1820">
    <property type="entry name" value="alpha/beta hydrolase"/>
    <property type="match status" value="1"/>
</dbReference>
<dbReference type="Pfam" id="PF00975">
    <property type="entry name" value="Thioesterase"/>
    <property type="match status" value="1"/>
</dbReference>